<evidence type="ECO:0000259" key="5">
    <source>
        <dbReference type="Pfam" id="PF25023"/>
    </source>
</evidence>
<evidence type="ECO:0000256" key="2">
    <source>
        <dbReference type="SAM" id="MobiDB-lite"/>
    </source>
</evidence>
<dbReference type="NCBIfam" id="TIGR01643">
    <property type="entry name" value="YD_repeat_2x"/>
    <property type="match status" value="3"/>
</dbReference>
<keyword evidence="1" id="KW-0677">Repeat</keyword>
<proteinExistence type="predicted"/>
<dbReference type="InterPro" id="IPR056823">
    <property type="entry name" value="TEN-like_YD-shell"/>
</dbReference>
<feature type="region of interest" description="Disordered" evidence="2">
    <location>
        <begin position="496"/>
        <end position="515"/>
    </location>
</feature>
<feature type="chain" id="PRO_5011726643" evidence="3">
    <location>
        <begin position="21"/>
        <end position="1038"/>
    </location>
</feature>
<gene>
    <name evidence="6" type="ORF">SAMN04488038_1251</name>
</gene>
<protein>
    <submittedName>
        <fullName evidence="6">YD repeat-containing protein</fullName>
    </submittedName>
</protein>
<accession>A0A1H9MJF6</accession>
<evidence type="ECO:0000313" key="7">
    <source>
        <dbReference type="Proteomes" id="UP000199233"/>
    </source>
</evidence>
<evidence type="ECO:0000259" key="4">
    <source>
        <dbReference type="Pfam" id="PF20148"/>
    </source>
</evidence>
<name>A0A1H9MJF6_9GAMM</name>
<dbReference type="AlphaFoldDB" id="A0A1H9MJF6"/>
<dbReference type="Pfam" id="PF05593">
    <property type="entry name" value="RHS_repeat"/>
    <property type="match status" value="2"/>
</dbReference>
<keyword evidence="7" id="KW-1185">Reference proteome</keyword>
<feature type="domain" description="DUF6531" evidence="4">
    <location>
        <begin position="52"/>
        <end position="129"/>
    </location>
</feature>
<feature type="signal peptide" evidence="3">
    <location>
        <begin position="1"/>
        <end position="20"/>
    </location>
</feature>
<feature type="non-terminal residue" evidence="6">
    <location>
        <position position="1038"/>
    </location>
</feature>
<evidence type="ECO:0000256" key="1">
    <source>
        <dbReference type="ARBA" id="ARBA00022737"/>
    </source>
</evidence>
<sequence length="1038" mass="114787">MPSRLLLLLAVACFSSTVWAQQKCGPDDSGPPSCEASGPASQSDPKANAGAGNPVNLISGNKYQREVDLPALPGVLGLEIVRHYNSALAGERSPSGVLGRGWRLSYETELHAFSHSIQILQADGRHLQFSRDPQQPNLCASPDPAQGTVRIKTTAQGEEYTWHWPDGRQLHFDRQGRLEEIRAPTGEALSLLYAPDGKLLRITDPQGRQLRLEYLDRQAAARNERFRGVQAIDSPVGRFVYHHDDTRSRQTLANLTAVDYPSMGEAKSGRVYHYEAPRFAAYLTGISVTDGSKAPTRLSHYGYDDNGLAISSEHGPQSVRLDRHPGTVRITDDAGRQTHFDYAVVAGQYRILEVRGAGCPGCGPAQRRYGYDPLGRRQTQTRLDDQGQAQETIKTTRDPQGRIRTIERIAYLKGKAQPAQRLAEYRYQGEPLQTLTITRPSVVAGRQMLTQLSYDDHGQVTAIEQSGWSPSPAGQPQRIERSTRYRYADIGGRSRLSEIDGPLANGPKNDPSDSDITQYHYGTKGRVATIVYPGWRELQIDNEENGRPRARIVRFEGIEQSIALGYDAMDRLTRFTGPDGNAIALSYDAAGILKPVSLPDGRILSLVSAEKLRPLMLDEQSGFTLGGAGSVAQEAVVRFEANGKTAERLIDDFGRVVAIHNPGQNWQTAQYDTADRLIQIIDPRGAEARAHYDLANRLQQVERLAPGASEPESIITLAWSGPRKTADTITDVDGRRTTRYLHDARGRIASVTLSIEPAGAKPITLTQRFEHDAEGRLLLQTLPSGQRLHYAYGERGQITITAETGPQWLMDWLPERWRPGVTLAERPPSSDVRADAGILSELPAEAIEPGLSEHAPGEAFDAAGYPGRLTTSQGELRLIWNAAGQLVEVTNARGRRVARYAYDAQGRRVSKVTNQGTVYFFHDGTRLTAVADGQGAIKSEYAYQGLRPVAWLKPDARTRWYQMATLYRLQTDHRGALVAVQSETGEALWTAELDAWGRLRNPADTRFDPKLRLVAQYADDETGLFYHLARYYDPAQGR</sequence>
<organism evidence="6 7">
    <name type="scientific">Solimonas aquatica</name>
    <dbReference type="NCBI Taxonomy" id="489703"/>
    <lineage>
        <taxon>Bacteria</taxon>
        <taxon>Pseudomonadati</taxon>
        <taxon>Pseudomonadota</taxon>
        <taxon>Gammaproteobacteria</taxon>
        <taxon>Nevskiales</taxon>
        <taxon>Nevskiaceae</taxon>
        <taxon>Solimonas</taxon>
    </lineage>
</organism>
<dbReference type="Gene3D" id="2.180.10.10">
    <property type="entry name" value="RHS repeat-associated core"/>
    <property type="match status" value="5"/>
</dbReference>
<reference evidence="6 7" key="1">
    <citation type="submission" date="2016-10" db="EMBL/GenBank/DDBJ databases">
        <authorList>
            <person name="de Groot N.N."/>
        </authorList>
    </citation>
    <scope>NUCLEOTIDE SEQUENCE [LARGE SCALE GENOMIC DNA]</scope>
    <source>
        <strain evidence="6 7">DSM 25927</strain>
    </source>
</reference>
<dbReference type="PANTHER" id="PTHR32305">
    <property type="match status" value="1"/>
</dbReference>
<dbReference type="EMBL" id="FOFS01000025">
    <property type="protein sequence ID" value="SER23840.1"/>
    <property type="molecule type" value="Genomic_DNA"/>
</dbReference>
<dbReference type="Pfam" id="PF25023">
    <property type="entry name" value="TEN_YD-shell"/>
    <property type="match status" value="1"/>
</dbReference>
<dbReference type="InterPro" id="IPR006530">
    <property type="entry name" value="YD"/>
</dbReference>
<keyword evidence="3" id="KW-0732">Signal</keyword>
<dbReference type="Pfam" id="PF20148">
    <property type="entry name" value="DUF6531"/>
    <property type="match status" value="1"/>
</dbReference>
<dbReference type="STRING" id="489703.SAMN04488038_1251"/>
<evidence type="ECO:0000256" key="3">
    <source>
        <dbReference type="SAM" id="SignalP"/>
    </source>
</evidence>
<dbReference type="PANTHER" id="PTHR32305:SF15">
    <property type="entry name" value="PROTEIN RHSA-RELATED"/>
    <property type="match status" value="1"/>
</dbReference>
<evidence type="ECO:0000313" key="6">
    <source>
        <dbReference type="EMBL" id="SER23840.1"/>
    </source>
</evidence>
<dbReference type="InterPro" id="IPR045351">
    <property type="entry name" value="DUF6531"/>
</dbReference>
<dbReference type="Proteomes" id="UP000199233">
    <property type="component" value="Unassembled WGS sequence"/>
</dbReference>
<dbReference type="InterPro" id="IPR031325">
    <property type="entry name" value="RHS_repeat"/>
</dbReference>
<dbReference type="RefSeq" id="WP_177189092.1">
    <property type="nucleotide sequence ID" value="NZ_FOFS01000025.1"/>
</dbReference>
<feature type="region of interest" description="Disordered" evidence="2">
    <location>
        <begin position="25"/>
        <end position="53"/>
    </location>
</feature>
<dbReference type="InterPro" id="IPR050708">
    <property type="entry name" value="T6SS_VgrG/RHS"/>
</dbReference>
<feature type="domain" description="Teneurin-like YD-shell" evidence="5">
    <location>
        <begin position="860"/>
        <end position="1038"/>
    </location>
</feature>